<sequence length="140" mass="15467">MKLTTLLVALATVFAGAALTEGAAVVMLKPGAFSQVDYEHAKHWKIYAENAGTDLATAQSTYSHCAINVAGKSKKALFKYLKQVKGFEFQQITKHTIGINCIDCSPQTLGWFMMNKLQFNCNVKDSRRADWKPQNGHKAV</sequence>
<protein>
    <submittedName>
        <fullName evidence="2">Uncharacterized protein</fullName>
    </submittedName>
</protein>
<dbReference type="EMBL" id="OOIN01000015">
    <property type="protein sequence ID" value="SPO26678.1"/>
    <property type="molecule type" value="Genomic_DNA"/>
</dbReference>
<dbReference type="Proteomes" id="UP000324022">
    <property type="component" value="Unassembled WGS sequence"/>
</dbReference>
<keyword evidence="3" id="KW-1185">Reference proteome</keyword>
<keyword evidence="1" id="KW-0732">Signal</keyword>
<feature type="signal peptide" evidence="1">
    <location>
        <begin position="1"/>
        <end position="22"/>
    </location>
</feature>
<dbReference type="AlphaFoldDB" id="A0A5C3E882"/>
<organism evidence="2 3">
    <name type="scientific">Ustilago trichophora</name>
    <dbReference type="NCBI Taxonomy" id="86804"/>
    <lineage>
        <taxon>Eukaryota</taxon>
        <taxon>Fungi</taxon>
        <taxon>Dikarya</taxon>
        <taxon>Basidiomycota</taxon>
        <taxon>Ustilaginomycotina</taxon>
        <taxon>Ustilaginomycetes</taxon>
        <taxon>Ustilaginales</taxon>
        <taxon>Ustilaginaceae</taxon>
        <taxon>Ustilago</taxon>
    </lineage>
</organism>
<evidence type="ECO:0000313" key="3">
    <source>
        <dbReference type="Proteomes" id="UP000324022"/>
    </source>
</evidence>
<reference evidence="2 3" key="1">
    <citation type="submission" date="2018-03" db="EMBL/GenBank/DDBJ databases">
        <authorList>
            <person name="Guldener U."/>
        </authorList>
    </citation>
    <scope>NUCLEOTIDE SEQUENCE [LARGE SCALE GENOMIC DNA]</scope>
    <source>
        <strain evidence="2 3">NBRC100155</strain>
    </source>
</reference>
<accession>A0A5C3E882</accession>
<dbReference type="OrthoDB" id="2549002at2759"/>
<feature type="chain" id="PRO_5022791426" evidence="1">
    <location>
        <begin position="23"/>
        <end position="140"/>
    </location>
</feature>
<gene>
    <name evidence="2" type="ORF">UTRI_03970_B</name>
</gene>
<name>A0A5C3E882_9BASI</name>
<evidence type="ECO:0000313" key="2">
    <source>
        <dbReference type="EMBL" id="SPO26678.1"/>
    </source>
</evidence>
<evidence type="ECO:0000256" key="1">
    <source>
        <dbReference type="SAM" id="SignalP"/>
    </source>
</evidence>
<proteinExistence type="predicted"/>